<name>A0AAU7BPU0_9FLAO</name>
<keyword evidence="1" id="KW-0732">Signal</keyword>
<organism evidence="2">
    <name type="scientific">Pontimicrobium sp. SW4</name>
    <dbReference type="NCBI Taxonomy" id="3153519"/>
    <lineage>
        <taxon>Bacteria</taxon>
        <taxon>Pseudomonadati</taxon>
        <taxon>Bacteroidota</taxon>
        <taxon>Flavobacteriia</taxon>
        <taxon>Flavobacteriales</taxon>
        <taxon>Flavobacteriaceae</taxon>
        <taxon>Pontimicrobium</taxon>
    </lineage>
</organism>
<dbReference type="EMBL" id="CP157199">
    <property type="protein sequence ID" value="XBG59939.1"/>
    <property type="molecule type" value="Genomic_DNA"/>
</dbReference>
<feature type="chain" id="PRO_5043324595" description="Lipoprotein" evidence="1">
    <location>
        <begin position="23"/>
        <end position="218"/>
    </location>
</feature>
<proteinExistence type="predicted"/>
<dbReference type="AlphaFoldDB" id="A0AAU7BPU0"/>
<dbReference type="RefSeq" id="WP_347921932.1">
    <property type="nucleotide sequence ID" value="NZ_CP157199.1"/>
</dbReference>
<gene>
    <name evidence="2" type="ORF">ABGB03_08695</name>
</gene>
<feature type="signal peptide" evidence="1">
    <location>
        <begin position="1"/>
        <end position="22"/>
    </location>
</feature>
<reference evidence="2" key="1">
    <citation type="submission" date="2024-05" db="EMBL/GenBank/DDBJ databases">
        <title>Pontimicrobium maritimus sp. nov., isolated form sea water.</title>
        <authorList>
            <person name="Muhammad N."/>
            <person name="Vuong T.Q."/>
            <person name="Han H.L."/>
            <person name="Kim S.-G."/>
        </authorList>
    </citation>
    <scope>NUCLEOTIDE SEQUENCE</scope>
    <source>
        <strain evidence="2">SW4</strain>
    </source>
</reference>
<evidence type="ECO:0008006" key="3">
    <source>
        <dbReference type="Google" id="ProtNLM"/>
    </source>
</evidence>
<evidence type="ECO:0000313" key="2">
    <source>
        <dbReference type="EMBL" id="XBG59939.1"/>
    </source>
</evidence>
<evidence type="ECO:0000256" key="1">
    <source>
        <dbReference type="SAM" id="SignalP"/>
    </source>
</evidence>
<protein>
    <recommendedName>
        <fullName evidence="3">Lipoprotein</fullName>
    </recommendedName>
</protein>
<sequence length="218" mass="25428">MKLKTGILICCLVLLNSCIVKSLQPFYTPESIAYQESFTGKWIDKGERTWEVVSFKEVFLEENKDLSKVTDEDKVIFEKYKAGYFITLTKKDKESSFLAMPFKIENQLFMDFIPFDYETITNDLTSQHLLNTHSVAKVDETENNTLKLTWLDEGRLKDLFEKDQLKLKHELIGLEESFVLTASSEELYGFLKKYLNSNIENKWESSEKFILTKVNAQP</sequence>
<accession>A0AAU7BPU0</accession>